<organism evidence="1 2">
    <name type="scientific">Rhizophagus clarus</name>
    <dbReference type="NCBI Taxonomy" id="94130"/>
    <lineage>
        <taxon>Eukaryota</taxon>
        <taxon>Fungi</taxon>
        <taxon>Fungi incertae sedis</taxon>
        <taxon>Mucoromycota</taxon>
        <taxon>Glomeromycotina</taxon>
        <taxon>Glomeromycetes</taxon>
        <taxon>Glomerales</taxon>
        <taxon>Glomeraceae</taxon>
        <taxon>Rhizophagus</taxon>
    </lineage>
</organism>
<name>A0A8H3R5E1_9GLOM</name>
<dbReference type="Proteomes" id="UP000615446">
    <property type="component" value="Unassembled WGS sequence"/>
</dbReference>
<protein>
    <submittedName>
        <fullName evidence="1">Uncharacterized protein</fullName>
    </submittedName>
</protein>
<reference evidence="1" key="1">
    <citation type="submission" date="2019-10" db="EMBL/GenBank/DDBJ databases">
        <title>Conservation and host-specific expression of non-tandemly repeated heterogenous ribosome RNA gene in arbuscular mycorrhizal fungi.</title>
        <authorList>
            <person name="Maeda T."/>
            <person name="Kobayashi Y."/>
            <person name="Nakagawa T."/>
            <person name="Ezawa T."/>
            <person name="Yamaguchi K."/>
            <person name="Bino T."/>
            <person name="Nishimoto Y."/>
            <person name="Shigenobu S."/>
            <person name="Kawaguchi M."/>
        </authorList>
    </citation>
    <scope>NUCLEOTIDE SEQUENCE</scope>
    <source>
        <strain evidence="1">HR1</strain>
    </source>
</reference>
<comment type="caution">
    <text evidence="1">The sequence shown here is derived from an EMBL/GenBank/DDBJ whole genome shotgun (WGS) entry which is preliminary data.</text>
</comment>
<accession>A0A8H3R5E1</accession>
<dbReference type="AlphaFoldDB" id="A0A8H3R5E1"/>
<dbReference type="EMBL" id="BLAL01000338">
    <property type="protein sequence ID" value="GET04029.1"/>
    <property type="molecule type" value="Genomic_DNA"/>
</dbReference>
<evidence type="ECO:0000313" key="1">
    <source>
        <dbReference type="EMBL" id="GET04029.1"/>
    </source>
</evidence>
<proteinExistence type="predicted"/>
<gene>
    <name evidence="1" type="ORF">RCL2_003033100</name>
</gene>
<evidence type="ECO:0000313" key="2">
    <source>
        <dbReference type="Proteomes" id="UP000615446"/>
    </source>
</evidence>
<sequence>MIVVGVIENIKDSPEIVANLLASMGKKSLNFIDDKTIYWFDMLYYIEAKNDQEKKAVIKTTREYVNEYLFHFHNEYPNSLCKNSSLTNIKFCNKHNPQYAFCKRDNIPQLNHKPIERFAINFGRWESETAKDKKAVDCHAHFHLHLNKEVVLCNGTKEE</sequence>